<dbReference type="Pfam" id="PF13665">
    <property type="entry name" value="Tox-PAAR-like"/>
    <property type="match status" value="1"/>
</dbReference>
<dbReference type="Gene3D" id="2.60.200.60">
    <property type="match status" value="1"/>
</dbReference>
<protein>
    <submittedName>
        <fullName evidence="1">DUF4150 domain-containing protein</fullName>
    </submittedName>
</protein>
<organism evidence="1 2">
    <name type="scientific">Tahibacter harae</name>
    <dbReference type="NCBI Taxonomy" id="2963937"/>
    <lineage>
        <taxon>Bacteria</taxon>
        <taxon>Pseudomonadati</taxon>
        <taxon>Pseudomonadota</taxon>
        <taxon>Gammaproteobacteria</taxon>
        <taxon>Lysobacterales</taxon>
        <taxon>Rhodanobacteraceae</taxon>
        <taxon>Tahibacter</taxon>
    </lineage>
</organism>
<evidence type="ECO:0000313" key="2">
    <source>
        <dbReference type="Proteomes" id="UP001165498"/>
    </source>
</evidence>
<evidence type="ECO:0000313" key="1">
    <source>
        <dbReference type="EMBL" id="MCQ4166171.1"/>
    </source>
</evidence>
<proteinExistence type="predicted"/>
<comment type="caution">
    <text evidence="1">The sequence shown here is derived from an EMBL/GenBank/DDBJ whole genome shotgun (WGS) entry which is preliminary data.</text>
</comment>
<name>A0ABT1QV49_9GAMM</name>
<dbReference type="Proteomes" id="UP001165498">
    <property type="component" value="Unassembled WGS sequence"/>
</dbReference>
<keyword evidence="2" id="KW-1185">Reference proteome</keyword>
<reference evidence="1" key="1">
    <citation type="submission" date="2022-07" db="EMBL/GenBank/DDBJ databases">
        <title>Tahibacter sp., a new gammaproteobacterium isolated from the silt sample collected at pig farm.</title>
        <authorList>
            <person name="Chen H."/>
        </authorList>
    </citation>
    <scope>NUCLEOTIDE SEQUENCE</scope>
    <source>
        <strain evidence="1">P2K</strain>
    </source>
</reference>
<sequence>MSMEPHIADAENAFMVISVTPDFCRVGDKIVPYDIVALLRPEKASYARSVSARSEKVLMIDSIVAGIIGNAGAGVQSAVSLAQGNVRVTSGSESVFVESRKAARHGDTCEMNGAV</sequence>
<dbReference type="EMBL" id="JANFQO010000015">
    <property type="protein sequence ID" value="MCQ4166171.1"/>
    <property type="molecule type" value="Genomic_DNA"/>
</dbReference>
<dbReference type="RefSeq" id="WP_255915363.1">
    <property type="nucleotide sequence ID" value="NZ_JANFQO010000015.1"/>
</dbReference>
<accession>A0ABT1QV49</accession>
<gene>
    <name evidence="1" type="ORF">NM961_15730</name>
</gene>